<dbReference type="InterPro" id="IPR038488">
    <property type="entry name" value="Integrase_DNA-bd_sf"/>
</dbReference>
<reference evidence="5" key="1">
    <citation type="submission" date="2018-05" db="EMBL/GenBank/DDBJ databases">
        <authorList>
            <person name="Lanie J.A."/>
            <person name="Ng W.-L."/>
            <person name="Kazmierczak K.M."/>
            <person name="Andrzejewski T.M."/>
            <person name="Davidsen T.M."/>
            <person name="Wayne K.J."/>
            <person name="Tettelin H."/>
            <person name="Glass J.I."/>
            <person name="Rusch D."/>
            <person name="Podicherti R."/>
            <person name="Tsui H.-C.T."/>
            <person name="Winkler M.E."/>
        </authorList>
    </citation>
    <scope>NUCLEOTIDE SEQUENCE</scope>
</reference>
<dbReference type="InterPro" id="IPR044068">
    <property type="entry name" value="CB"/>
</dbReference>
<dbReference type="InterPro" id="IPR010998">
    <property type="entry name" value="Integrase_recombinase_N"/>
</dbReference>
<accession>A0A383EFV9</accession>
<evidence type="ECO:0000256" key="2">
    <source>
        <dbReference type="ARBA" id="ARBA00022908"/>
    </source>
</evidence>
<keyword evidence="3" id="KW-0238">DNA-binding</keyword>
<feature type="non-terminal residue" evidence="5">
    <location>
        <position position="1"/>
    </location>
</feature>
<dbReference type="AlphaFoldDB" id="A0A383EFV9"/>
<evidence type="ECO:0000256" key="3">
    <source>
        <dbReference type="ARBA" id="ARBA00023125"/>
    </source>
</evidence>
<protein>
    <recommendedName>
        <fullName evidence="4">Core-binding (CB) domain-containing protein</fullName>
    </recommendedName>
</protein>
<evidence type="ECO:0000259" key="4">
    <source>
        <dbReference type="PROSITE" id="PS51900"/>
    </source>
</evidence>
<dbReference type="SUPFAM" id="SSF56349">
    <property type="entry name" value="DNA breaking-rejoining enzymes"/>
    <property type="match status" value="1"/>
</dbReference>
<dbReference type="GO" id="GO:0015074">
    <property type="term" value="P:DNA integration"/>
    <property type="evidence" value="ECO:0007669"/>
    <property type="project" value="UniProtKB-KW"/>
</dbReference>
<keyword evidence="2" id="KW-0229">DNA integration</keyword>
<proteinExistence type="inferred from homology"/>
<dbReference type="Pfam" id="PF13356">
    <property type="entry name" value="Arm-DNA-bind_3"/>
    <property type="match status" value="1"/>
</dbReference>
<sequence>VPLTDVTIRTANSREKPYKLYDGRGLLLLVNPNGSKWWRFKYRFAGREKALSLGVYPDVGLKKARSRLAEVRTLVADGVDPAQERKKTKRELGTSVEGVAREWFATKTQWAESHSKKVLSRLETWVYPTLGSIPIAAITPTDVLEVLRRIEKRGTVETAHRILGYCSAICRYAVATQRADRDVTVDLRGALRTPTTNHFAAIIDPVEL</sequence>
<dbReference type="PANTHER" id="PTHR30629">
    <property type="entry name" value="PROPHAGE INTEGRASE"/>
    <property type="match status" value="1"/>
</dbReference>
<evidence type="ECO:0000256" key="1">
    <source>
        <dbReference type="ARBA" id="ARBA00008857"/>
    </source>
</evidence>
<dbReference type="InterPro" id="IPR050808">
    <property type="entry name" value="Phage_Integrase"/>
</dbReference>
<name>A0A383EFV9_9ZZZZ</name>
<dbReference type="Pfam" id="PF22022">
    <property type="entry name" value="Phage_int_M"/>
    <property type="match status" value="1"/>
</dbReference>
<dbReference type="InterPro" id="IPR011010">
    <property type="entry name" value="DNA_brk_join_enz"/>
</dbReference>
<gene>
    <name evidence="5" type="ORF">METZ01_LOCUS508049</name>
</gene>
<comment type="similarity">
    <text evidence="1">Belongs to the 'phage' integrase family.</text>
</comment>
<feature type="domain" description="Core-binding (CB)" evidence="4">
    <location>
        <begin position="94"/>
        <end position="174"/>
    </location>
</feature>
<dbReference type="EMBL" id="UINC01225222">
    <property type="protein sequence ID" value="SVE55195.1"/>
    <property type="molecule type" value="Genomic_DNA"/>
</dbReference>
<evidence type="ECO:0000313" key="5">
    <source>
        <dbReference type="EMBL" id="SVE55195.1"/>
    </source>
</evidence>
<dbReference type="Gene3D" id="1.10.150.130">
    <property type="match status" value="1"/>
</dbReference>
<dbReference type="GO" id="GO:0003677">
    <property type="term" value="F:DNA binding"/>
    <property type="evidence" value="ECO:0007669"/>
    <property type="project" value="UniProtKB-KW"/>
</dbReference>
<dbReference type="Gene3D" id="3.30.160.390">
    <property type="entry name" value="Integrase, DNA-binding domain"/>
    <property type="match status" value="1"/>
</dbReference>
<dbReference type="PANTHER" id="PTHR30629:SF2">
    <property type="entry name" value="PROPHAGE INTEGRASE INTS-RELATED"/>
    <property type="match status" value="1"/>
</dbReference>
<dbReference type="InterPro" id="IPR025166">
    <property type="entry name" value="Integrase_DNA_bind_dom"/>
</dbReference>
<dbReference type="PROSITE" id="PS51900">
    <property type="entry name" value="CB"/>
    <property type="match status" value="1"/>
</dbReference>
<dbReference type="InterPro" id="IPR053876">
    <property type="entry name" value="Phage_int_M"/>
</dbReference>
<feature type="non-terminal residue" evidence="5">
    <location>
        <position position="208"/>
    </location>
</feature>
<organism evidence="5">
    <name type="scientific">marine metagenome</name>
    <dbReference type="NCBI Taxonomy" id="408172"/>
    <lineage>
        <taxon>unclassified sequences</taxon>
        <taxon>metagenomes</taxon>
        <taxon>ecological metagenomes</taxon>
    </lineage>
</organism>